<evidence type="ECO:0000256" key="7">
    <source>
        <dbReference type="ARBA" id="ARBA00022989"/>
    </source>
</evidence>
<dbReference type="InterPro" id="IPR042406">
    <property type="entry name" value="VKORC1/VKORC1L1"/>
</dbReference>
<feature type="transmembrane region" description="Helical" evidence="12">
    <location>
        <begin position="132"/>
        <end position="152"/>
    </location>
</feature>
<keyword evidence="7 12" id="KW-1133">Transmembrane helix</keyword>
<dbReference type="EC" id="1.17.4.4" evidence="3"/>
<evidence type="ECO:0000256" key="9">
    <source>
        <dbReference type="ARBA" id="ARBA00023136"/>
    </source>
</evidence>
<reference evidence="14" key="1">
    <citation type="submission" date="2015-12" db="EMBL/GenBank/DDBJ databases">
        <title>De novo transcriptome assembly of four potential Pierce s Disease insect vectors from Arizona vineyards.</title>
        <authorList>
            <person name="Tassone E.E."/>
        </authorList>
    </citation>
    <scope>NUCLEOTIDE SEQUENCE</scope>
</reference>
<dbReference type="GO" id="GO:0005789">
    <property type="term" value="C:endoplasmic reticulum membrane"/>
    <property type="evidence" value="ECO:0007669"/>
    <property type="project" value="UniProtKB-SubCell"/>
</dbReference>
<feature type="transmembrane region" description="Helical" evidence="12">
    <location>
        <begin position="80"/>
        <end position="97"/>
    </location>
</feature>
<evidence type="ECO:0000256" key="6">
    <source>
        <dbReference type="ARBA" id="ARBA00022824"/>
    </source>
</evidence>
<keyword evidence="5" id="KW-0874">Quinone</keyword>
<evidence type="ECO:0000256" key="1">
    <source>
        <dbReference type="ARBA" id="ARBA00004477"/>
    </source>
</evidence>
<keyword evidence="9 12" id="KW-0472">Membrane</keyword>
<organism evidence="14">
    <name type="scientific">Clastoptera arizonana</name>
    <name type="common">Arizona spittle bug</name>
    <dbReference type="NCBI Taxonomy" id="38151"/>
    <lineage>
        <taxon>Eukaryota</taxon>
        <taxon>Metazoa</taxon>
        <taxon>Ecdysozoa</taxon>
        <taxon>Arthropoda</taxon>
        <taxon>Hexapoda</taxon>
        <taxon>Insecta</taxon>
        <taxon>Pterygota</taxon>
        <taxon>Neoptera</taxon>
        <taxon>Paraneoptera</taxon>
        <taxon>Hemiptera</taxon>
        <taxon>Auchenorrhyncha</taxon>
        <taxon>Cercopoidea</taxon>
        <taxon>Clastopteridae</taxon>
        <taxon>Clastoptera</taxon>
    </lineage>
</organism>
<evidence type="ECO:0000259" key="13">
    <source>
        <dbReference type="SMART" id="SM00756"/>
    </source>
</evidence>
<dbReference type="PANTHER" id="PTHR14519">
    <property type="entry name" value="VITAMIN K EPOXIDE REDUCTASE COMPLEX, SUBUNIT 1"/>
    <property type="match status" value="1"/>
</dbReference>
<dbReference type="GO" id="GO:0048038">
    <property type="term" value="F:quinone binding"/>
    <property type="evidence" value="ECO:0007669"/>
    <property type="project" value="UniProtKB-KW"/>
</dbReference>
<feature type="transmembrane region" description="Helical" evidence="12">
    <location>
        <begin position="104"/>
        <end position="126"/>
    </location>
</feature>
<comment type="similarity">
    <text evidence="2">Belongs to the VKOR family.</text>
</comment>
<feature type="domain" description="Vitamin K epoxide reductase" evidence="13">
    <location>
        <begin position="4"/>
        <end position="152"/>
    </location>
</feature>
<evidence type="ECO:0000256" key="4">
    <source>
        <dbReference type="ARBA" id="ARBA00022692"/>
    </source>
</evidence>
<proteinExistence type="inferred from homology"/>
<dbReference type="PANTHER" id="PTHR14519:SF8">
    <property type="entry name" value="VITAMIN K EPOXIDE REDUCTASE COMPLEX SUBUNIT 1"/>
    <property type="match status" value="1"/>
</dbReference>
<evidence type="ECO:0000313" key="14">
    <source>
        <dbReference type="EMBL" id="JAS34885.1"/>
    </source>
</evidence>
<dbReference type="SMART" id="SM00756">
    <property type="entry name" value="VKc"/>
    <property type="match status" value="1"/>
</dbReference>
<name>A0A1B6EAE4_9HEMI</name>
<evidence type="ECO:0000256" key="8">
    <source>
        <dbReference type="ARBA" id="ARBA00023002"/>
    </source>
</evidence>
<keyword evidence="11" id="KW-0676">Redox-active center</keyword>
<feature type="transmembrane region" description="Helical" evidence="12">
    <location>
        <begin position="9"/>
        <end position="27"/>
    </location>
</feature>
<gene>
    <name evidence="14" type="ORF">g.10984</name>
</gene>
<dbReference type="GO" id="GO:0042373">
    <property type="term" value="P:vitamin K metabolic process"/>
    <property type="evidence" value="ECO:0007669"/>
    <property type="project" value="InterPro"/>
</dbReference>
<keyword evidence="10" id="KW-1015">Disulfide bond</keyword>
<evidence type="ECO:0000256" key="11">
    <source>
        <dbReference type="ARBA" id="ARBA00023284"/>
    </source>
</evidence>
<sequence length="164" mass="18242">MLTIQNINVAIRLSSILGIILSIYAYIVEISKEHDEKYIALCDISEHMSCSKVFTSVYGRGFGILHHIVGLESTLNQPNSLLGIIFYSFVILLTFSNSVSASKILIFLGILSNIGSVYLASILYFILYDFCVVCVSTYVVNATNLILSLFKLKTLAVEEKRKSN</sequence>
<evidence type="ECO:0000256" key="12">
    <source>
        <dbReference type="SAM" id="Phobius"/>
    </source>
</evidence>
<evidence type="ECO:0000256" key="5">
    <source>
        <dbReference type="ARBA" id="ARBA00022719"/>
    </source>
</evidence>
<accession>A0A1B6EAE4</accession>
<dbReference type="Pfam" id="PF07884">
    <property type="entry name" value="VKOR"/>
    <property type="match status" value="1"/>
</dbReference>
<dbReference type="AlphaFoldDB" id="A0A1B6EAE4"/>
<keyword evidence="4 12" id="KW-0812">Transmembrane</keyword>
<keyword evidence="8" id="KW-0560">Oxidoreductase</keyword>
<evidence type="ECO:0000256" key="2">
    <source>
        <dbReference type="ARBA" id="ARBA00006214"/>
    </source>
</evidence>
<dbReference type="InterPro" id="IPR038354">
    <property type="entry name" value="VKOR_sf"/>
</dbReference>
<protein>
    <recommendedName>
        <fullName evidence="3">vitamin-K-epoxide reductase (warfarin-sensitive)</fullName>
        <ecNumber evidence="3">1.17.4.4</ecNumber>
    </recommendedName>
</protein>
<evidence type="ECO:0000256" key="3">
    <source>
        <dbReference type="ARBA" id="ARBA00012278"/>
    </source>
</evidence>
<dbReference type="Gene3D" id="1.20.1440.130">
    <property type="entry name" value="VKOR domain"/>
    <property type="match status" value="1"/>
</dbReference>
<dbReference type="GO" id="GO:0047057">
    <property type="term" value="F:vitamin-K-epoxide reductase (warfarin-sensitive) activity"/>
    <property type="evidence" value="ECO:0007669"/>
    <property type="project" value="UniProtKB-EC"/>
</dbReference>
<keyword evidence="6" id="KW-0256">Endoplasmic reticulum</keyword>
<comment type="subcellular location">
    <subcellularLocation>
        <location evidence="1">Endoplasmic reticulum membrane</location>
        <topology evidence="1">Multi-pass membrane protein</topology>
    </subcellularLocation>
</comment>
<dbReference type="InterPro" id="IPR012932">
    <property type="entry name" value="VKOR"/>
</dbReference>
<dbReference type="CDD" id="cd12917">
    <property type="entry name" value="VKOR_euk"/>
    <property type="match status" value="1"/>
</dbReference>
<dbReference type="EMBL" id="GEDC01002413">
    <property type="protein sequence ID" value="JAS34885.1"/>
    <property type="molecule type" value="Transcribed_RNA"/>
</dbReference>
<evidence type="ECO:0000256" key="10">
    <source>
        <dbReference type="ARBA" id="ARBA00023157"/>
    </source>
</evidence>